<name>A0A1G2BGQ3_9BACT</name>
<evidence type="ECO:0000256" key="1">
    <source>
        <dbReference type="SAM" id="Phobius"/>
    </source>
</evidence>
<evidence type="ECO:0000313" key="2">
    <source>
        <dbReference type="EMBL" id="OGY87387.1"/>
    </source>
</evidence>
<gene>
    <name evidence="2" type="ORF">A2319_05475</name>
</gene>
<accession>A0A1G2BGQ3</accession>
<protein>
    <submittedName>
        <fullName evidence="2">Uncharacterized protein</fullName>
    </submittedName>
</protein>
<evidence type="ECO:0000313" key="3">
    <source>
        <dbReference type="Proteomes" id="UP000176420"/>
    </source>
</evidence>
<dbReference type="Proteomes" id="UP000176420">
    <property type="component" value="Unassembled WGS sequence"/>
</dbReference>
<keyword evidence="1" id="KW-0472">Membrane</keyword>
<feature type="transmembrane region" description="Helical" evidence="1">
    <location>
        <begin position="6"/>
        <end position="24"/>
    </location>
</feature>
<dbReference type="AlphaFoldDB" id="A0A1G2BGQ3"/>
<reference evidence="2 3" key="1">
    <citation type="journal article" date="2016" name="Nat. Commun.">
        <title>Thousands of microbial genomes shed light on interconnected biogeochemical processes in an aquifer system.</title>
        <authorList>
            <person name="Anantharaman K."/>
            <person name="Brown C.T."/>
            <person name="Hug L.A."/>
            <person name="Sharon I."/>
            <person name="Castelle C.J."/>
            <person name="Probst A.J."/>
            <person name="Thomas B.C."/>
            <person name="Singh A."/>
            <person name="Wilkins M.J."/>
            <person name="Karaoz U."/>
            <person name="Brodie E.L."/>
            <person name="Williams K.H."/>
            <person name="Hubbard S.S."/>
            <person name="Banfield J.F."/>
        </authorList>
    </citation>
    <scope>NUCLEOTIDE SEQUENCE [LARGE SCALE GENOMIC DNA]</scope>
</reference>
<proteinExistence type="predicted"/>
<organism evidence="2 3">
    <name type="scientific">Candidatus Kerfeldbacteria bacterium RIFOXYB2_FULL_38_14</name>
    <dbReference type="NCBI Taxonomy" id="1798547"/>
    <lineage>
        <taxon>Bacteria</taxon>
        <taxon>Candidatus Kerfeldiibacteriota</taxon>
    </lineage>
</organism>
<comment type="caution">
    <text evidence="2">The sequence shown here is derived from an EMBL/GenBank/DDBJ whole genome shotgun (WGS) entry which is preliminary data.</text>
</comment>
<sequence>MKDTISIIIALVGITTIFWFLIIFNSPVDKFARRLKSVPLPEKTGYVNRVKKEANLLKSNGDGCDYRVSIKIKSQLSTSELQEYYDQFTIKSPNLSGIRQFFVSYRTTSQHIEVTPTAPYGEYYLLMVEDFGDFPFQLSPIFYCG</sequence>
<dbReference type="EMBL" id="MHKI01000009">
    <property type="protein sequence ID" value="OGY87387.1"/>
    <property type="molecule type" value="Genomic_DNA"/>
</dbReference>
<keyword evidence="1" id="KW-0812">Transmembrane</keyword>
<keyword evidence="1" id="KW-1133">Transmembrane helix</keyword>